<dbReference type="Proteomes" id="UP000799640">
    <property type="component" value="Unassembled WGS sequence"/>
</dbReference>
<evidence type="ECO:0000256" key="1">
    <source>
        <dbReference type="SAM" id="MobiDB-lite"/>
    </source>
</evidence>
<feature type="region of interest" description="Disordered" evidence="1">
    <location>
        <begin position="1"/>
        <end position="35"/>
    </location>
</feature>
<sequence length="211" mass="22792">MRGIVVVRRKAGDFMPHPRRPKPRGSNPRSGLTRDTTGACASLARKGKTQSRGGDTAGGAYRGELGFTRFRYQPSADATMLTYCGSECWMWSNGAVTGRSLARDSCTRLEACPLCPQTAEAVRQAWRAVAVGKRKFTCVEKRNSENARCAIGPSRQAQGLARLASPARDSHPGFLRMVDKGGVGCICSVHAWAQGDREAVDVLCPYVALCL</sequence>
<protein>
    <submittedName>
        <fullName evidence="2">Uncharacterized protein</fullName>
    </submittedName>
</protein>
<proteinExistence type="predicted"/>
<dbReference type="AlphaFoldDB" id="A0A6G1HT64"/>
<evidence type="ECO:0000313" key="2">
    <source>
        <dbReference type="EMBL" id="KAF2399056.1"/>
    </source>
</evidence>
<accession>A0A6G1HT64</accession>
<gene>
    <name evidence="2" type="ORF">EJ06DRAFT_68931</name>
</gene>
<reference evidence="2" key="1">
    <citation type="journal article" date="2020" name="Stud. Mycol.">
        <title>101 Dothideomycetes genomes: a test case for predicting lifestyles and emergence of pathogens.</title>
        <authorList>
            <person name="Haridas S."/>
            <person name="Albert R."/>
            <person name="Binder M."/>
            <person name="Bloem J."/>
            <person name="Labutti K."/>
            <person name="Salamov A."/>
            <person name="Andreopoulos B."/>
            <person name="Baker S."/>
            <person name="Barry K."/>
            <person name="Bills G."/>
            <person name="Bluhm B."/>
            <person name="Cannon C."/>
            <person name="Castanera R."/>
            <person name="Culley D."/>
            <person name="Daum C."/>
            <person name="Ezra D."/>
            <person name="Gonzalez J."/>
            <person name="Henrissat B."/>
            <person name="Kuo A."/>
            <person name="Liang C."/>
            <person name="Lipzen A."/>
            <person name="Lutzoni F."/>
            <person name="Magnuson J."/>
            <person name="Mondo S."/>
            <person name="Nolan M."/>
            <person name="Ohm R."/>
            <person name="Pangilinan J."/>
            <person name="Park H.-J."/>
            <person name="Ramirez L."/>
            <person name="Alfaro M."/>
            <person name="Sun H."/>
            <person name="Tritt A."/>
            <person name="Yoshinaga Y."/>
            <person name="Zwiers L.-H."/>
            <person name="Turgeon B."/>
            <person name="Goodwin S."/>
            <person name="Spatafora J."/>
            <person name="Crous P."/>
            <person name="Grigoriev I."/>
        </authorList>
    </citation>
    <scope>NUCLEOTIDE SEQUENCE</scope>
    <source>
        <strain evidence="2">CBS 262.69</strain>
    </source>
</reference>
<keyword evidence="3" id="KW-1185">Reference proteome</keyword>
<dbReference type="EMBL" id="ML996698">
    <property type="protein sequence ID" value="KAF2399056.1"/>
    <property type="molecule type" value="Genomic_DNA"/>
</dbReference>
<organism evidence="2 3">
    <name type="scientific">Trichodelitschia bisporula</name>
    <dbReference type="NCBI Taxonomy" id="703511"/>
    <lineage>
        <taxon>Eukaryota</taxon>
        <taxon>Fungi</taxon>
        <taxon>Dikarya</taxon>
        <taxon>Ascomycota</taxon>
        <taxon>Pezizomycotina</taxon>
        <taxon>Dothideomycetes</taxon>
        <taxon>Dothideomycetes incertae sedis</taxon>
        <taxon>Phaeotrichales</taxon>
        <taxon>Phaeotrichaceae</taxon>
        <taxon>Trichodelitschia</taxon>
    </lineage>
</organism>
<evidence type="ECO:0000313" key="3">
    <source>
        <dbReference type="Proteomes" id="UP000799640"/>
    </source>
</evidence>
<name>A0A6G1HT64_9PEZI</name>